<dbReference type="Gramene" id="KVH88336">
    <property type="protein sequence ID" value="KVH88336"/>
    <property type="gene ID" value="Ccrd_024102"/>
</dbReference>
<name>A0A103XCR4_CYNCS</name>
<organism evidence="1 2">
    <name type="scientific">Cynara cardunculus var. scolymus</name>
    <name type="common">Globe artichoke</name>
    <name type="synonym">Cynara scolymus</name>
    <dbReference type="NCBI Taxonomy" id="59895"/>
    <lineage>
        <taxon>Eukaryota</taxon>
        <taxon>Viridiplantae</taxon>
        <taxon>Streptophyta</taxon>
        <taxon>Embryophyta</taxon>
        <taxon>Tracheophyta</taxon>
        <taxon>Spermatophyta</taxon>
        <taxon>Magnoliopsida</taxon>
        <taxon>eudicotyledons</taxon>
        <taxon>Gunneridae</taxon>
        <taxon>Pentapetalae</taxon>
        <taxon>asterids</taxon>
        <taxon>campanulids</taxon>
        <taxon>Asterales</taxon>
        <taxon>Asteraceae</taxon>
        <taxon>Carduoideae</taxon>
        <taxon>Cardueae</taxon>
        <taxon>Carduinae</taxon>
        <taxon>Cynara</taxon>
    </lineage>
</organism>
<sequence>MAMNPATFPFAIDIAETTAINNNWQGEEKVVEKRKWEGLFRTRSLEQATRFHVFLIDHCLRHIPATQTGIELAINATVDIKVRPQLCWCKQEKQQQSIGVKQVAAMCLCFDCASCLSLKLQSTTNIMHKVKKTMYLFSWNVINIDYQTGFGFKLNTKQFTSPRLLLRPVDCCFSLAVAGTKCSIQTKLKPSSPHQQLHSQHRYKPAVKITNNSVAATVSCCCLNTAQHSPAVSLLLFEQLLSSLKPKPQTC</sequence>
<reference evidence="1 2" key="1">
    <citation type="journal article" date="2016" name="Sci. Rep.">
        <title>The genome sequence of the outbreeding globe artichoke constructed de novo incorporating a phase-aware low-pass sequencing strategy of F1 progeny.</title>
        <authorList>
            <person name="Scaglione D."/>
            <person name="Reyes-Chin-Wo S."/>
            <person name="Acquadro A."/>
            <person name="Froenicke L."/>
            <person name="Portis E."/>
            <person name="Beitel C."/>
            <person name="Tirone M."/>
            <person name="Mauro R."/>
            <person name="Lo Monaco A."/>
            <person name="Mauromicale G."/>
            <person name="Faccioli P."/>
            <person name="Cattivelli L."/>
            <person name="Rieseberg L."/>
            <person name="Michelmore R."/>
            <person name="Lanteri S."/>
        </authorList>
    </citation>
    <scope>NUCLEOTIDE SEQUENCE [LARGE SCALE GENOMIC DNA]</scope>
    <source>
        <strain evidence="1">2C</strain>
    </source>
</reference>
<evidence type="ECO:0000313" key="2">
    <source>
        <dbReference type="Proteomes" id="UP000243975"/>
    </source>
</evidence>
<gene>
    <name evidence="1" type="ORF">Ccrd_024102</name>
</gene>
<protein>
    <submittedName>
        <fullName evidence="1">Uncharacterized protein</fullName>
    </submittedName>
</protein>
<accession>A0A103XCR4</accession>
<keyword evidence="2" id="KW-1185">Reference proteome</keyword>
<dbReference type="EMBL" id="LEKV01005445">
    <property type="protein sequence ID" value="KVH88336.1"/>
    <property type="molecule type" value="Genomic_DNA"/>
</dbReference>
<dbReference type="Proteomes" id="UP000243975">
    <property type="component" value="Unassembled WGS sequence"/>
</dbReference>
<evidence type="ECO:0000313" key="1">
    <source>
        <dbReference type="EMBL" id="KVH88336.1"/>
    </source>
</evidence>
<proteinExistence type="predicted"/>
<comment type="caution">
    <text evidence="1">The sequence shown here is derived from an EMBL/GenBank/DDBJ whole genome shotgun (WGS) entry which is preliminary data.</text>
</comment>
<dbReference type="AlphaFoldDB" id="A0A103XCR4"/>